<dbReference type="GO" id="GO:0004842">
    <property type="term" value="F:ubiquitin-protein transferase activity"/>
    <property type="evidence" value="ECO:0007669"/>
    <property type="project" value="TreeGrafter"/>
</dbReference>
<dbReference type="Pfam" id="PF00023">
    <property type="entry name" value="Ank"/>
    <property type="match status" value="2"/>
</dbReference>
<evidence type="ECO:0000256" key="8">
    <source>
        <dbReference type="PROSITE-ProRule" id="PRU00023"/>
    </source>
</evidence>
<dbReference type="InterPro" id="IPR036770">
    <property type="entry name" value="Ankyrin_rpt-contain_sf"/>
</dbReference>
<keyword evidence="3" id="KW-0677">Repeat</keyword>
<name>A0AAE1NLV6_9EUCA</name>
<keyword evidence="7" id="KW-1015">Disulfide bond</keyword>
<dbReference type="Pfam" id="PF12796">
    <property type="entry name" value="Ank_2"/>
    <property type="match status" value="2"/>
</dbReference>
<dbReference type="SMART" id="SM00680">
    <property type="entry name" value="CLIP"/>
    <property type="match status" value="1"/>
</dbReference>
<dbReference type="PROSITE" id="PS51888">
    <property type="entry name" value="CLIP"/>
    <property type="match status" value="1"/>
</dbReference>
<dbReference type="InterPro" id="IPR022700">
    <property type="entry name" value="CLIP"/>
</dbReference>
<dbReference type="SMART" id="SM00248">
    <property type="entry name" value="ANK"/>
    <property type="match status" value="8"/>
</dbReference>
<evidence type="ECO:0000256" key="7">
    <source>
        <dbReference type="ARBA" id="ARBA00023157"/>
    </source>
</evidence>
<dbReference type="Pfam" id="PF12032">
    <property type="entry name" value="CLIP"/>
    <property type="match status" value="1"/>
</dbReference>
<evidence type="ECO:0000256" key="1">
    <source>
        <dbReference type="ARBA" id="ARBA00022670"/>
    </source>
</evidence>
<keyword evidence="5" id="KW-0720">Serine protease</keyword>
<dbReference type="PROSITE" id="PS50297">
    <property type="entry name" value="ANK_REP_REGION"/>
    <property type="match status" value="7"/>
</dbReference>
<evidence type="ECO:0000256" key="4">
    <source>
        <dbReference type="ARBA" id="ARBA00022801"/>
    </source>
</evidence>
<evidence type="ECO:0000313" key="11">
    <source>
        <dbReference type="Proteomes" id="UP001292094"/>
    </source>
</evidence>
<feature type="repeat" description="ANK" evidence="8">
    <location>
        <begin position="312"/>
        <end position="344"/>
    </location>
</feature>
<dbReference type="AlphaFoldDB" id="A0AAE1NLV6"/>
<protein>
    <recommendedName>
        <fullName evidence="9">Clip domain-containing protein</fullName>
    </recommendedName>
</protein>
<evidence type="ECO:0000256" key="2">
    <source>
        <dbReference type="ARBA" id="ARBA00022729"/>
    </source>
</evidence>
<proteinExistence type="predicted"/>
<organism evidence="10 11">
    <name type="scientific">Petrolisthes manimaculis</name>
    <dbReference type="NCBI Taxonomy" id="1843537"/>
    <lineage>
        <taxon>Eukaryota</taxon>
        <taxon>Metazoa</taxon>
        <taxon>Ecdysozoa</taxon>
        <taxon>Arthropoda</taxon>
        <taxon>Crustacea</taxon>
        <taxon>Multicrustacea</taxon>
        <taxon>Malacostraca</taxon>
        <taxon>Eumalacostraca</taxon>
        <taxon>Eucarida</taxon>
        <taxon>Decapoda</taxon>
        <taxon>Pleocyemata</taxon>
        <taxon>Anomura</taxon>
        <taxon>Galatheoidea</taxon>
        <taxon>Porcellanidae</taxon>
        <taxon>Petrolisthes</taxon>
    </lineage>
</organism>
<evidence type="ECO:0000256" key="6">
    <source>
        <dbReference type="ARBA" id="ARBA00023043"/>
    </source>
</evidence>
<dbReference type="Gene3D" id="3.30.1640.30">
    <property type="match status" value="1"/>
</dbReference>
<dbReference type="GO" id="GO:0070531">
    <property type="term" value="C:BRCA1-A complex"/>
    <property type="evidence" value="ECO:0007669"/>
    <property type="project" value="TreeGrafter"/>
</dbReference>
<dbReference type="GO" id="GO:0031436">
    <property type="term" value="C:BRCA1-BARD1 complex"/>
    <property type="evidence" value="ECO:0007669"/>
    <property type="project" value="TreeGrafter"/>
</dbReference>
<comment type="caution">
    <text evidence="10">The sequence shown here is derived from an EMBL/GenBank/DDBJ whole genome shotgun (WGS) entry which is preliminary data.</text>
</comment>
<keyword evidence="6 8" id="KW-0040">ANK repeat</keyword>
<feature type="repeat" description="ANK" evidence="8">
    <location>
        <begin position="277"/>
        <end position="311"/>
    </location>
</feature>
<feature type="repeat" description="ANK" evidence="8">
    <location>
        <begin position="346"/>
        <end position="378"/>
    </location>
</feature>
<dbReference type="GO" id="GO:0008236">
    <property type="term" value="F:serine-type peptidase activity"/>
    <property type="evidence" value="ECO:0007669"/>
    <property type="project" value="UniProtKB-KW"/>
</dbReference>
<feature type="repeat" description="ANK" evidence="8">
    <location>
        <begin position="244"/>
        <end position="276"/>
    </location>
</feature>
<dbReference type="GO" id="GO:0006508">
    <property type="term" value="P:proteolysis"/>
    <property type="evidence" value="ECO:0007669"/>
    <property type="project" value="UniProtKB-KW"/>
</dbReference>
<feature type="domain" description="Clip" evidence="9">
    <location>
        <begin position="513"/>
        <end position="570"/>
    </location>
</feature>
<dbReference type="GO" id="GO:0085020">
    <property type="term" value="P:protein K6-linked ubiquitination"/>
    <property type="evidence" value="ECO:0007669"/>
    <property type="project" value="TreeGrafter"/>
</dbReference>
<feature type="repeat" description="ANK" evidence="8">
    <location>
        <begin position="177"/>
        <end position="209"/>
    </location>
</feature>
<dbReference type="PANTHER" id="PTHR24171:SF8">
    <property type="entry name" value="BRCA1-ASSOCIATED RING DOMAIN PROTEIN 1"/>
    <property type="match status" value="1"/>
</dbReference>
<evidence type="ECO:0000259" key="9">
    <source>
        <dbReference type="PROSITE" id="PS51888"/>
    </source>
</evidence>
<keyword evidence="2" id="KW-0732">Signal</keyword>
<evidence type="ECO:0000256" key="5">
    <source>
        <dbReference type="ARBA" id="ARBA00022825"/>
    </source>
</evidence>
<dbReference type="PANTHER" id="PTHR24171">
    <property type="entry name" value="ANKYRIN REPEAT DOMAIN-CONTAINING PROTEIN 39-RELATED"/>
    <property type="match status" value="1"/>
</dbReference>
<dbReference type="Proteomes" id="UP001292094">
    <property type="component" value="Unassembled WGS sequence"/>
</dbReference>
<evidence type="ECO:0000313" key="10">
    <source>
        <dbReference type="EMBL" id="KAK4291833.1"/>
    </source>
</evidence>
<dbReference type="PROSITE" id="PS50088">
    <property type="entry name" value="ANK_REPEAT"/>
    <property type="match status" value="7"/>
</dbReference>
<sequence length="587" mass="64598">MLTQRPIDLLTQRPIDLLTQRPIDLLTQRPIDLLTQRPIDLLTQRPIDLLTQRPIDLLTQRPIDLLTQRPIDLLTQRPIDLLTQRPIDLLTQRPIDLLTRRPVDLKIHLILYCRRLEATPEELADLTRVVAQVKALLNTPGENNNENVRGVFNAILSSPFIMRGIITLNLADFQNQKGHTLLTLAARYGYQTILETMIESGAYVDLRDEDGWTSLIWGARNNHTAIVKRLLELNADPNIKNRNYGDSALTWAAYNGRLNIVRDLLAAGATVDIPNLAGNTALTLAAEGLGDRLGVLKVLIENGANVNHLDDDGTSALIKASKKNHVEEVQVLLRAGANPDIRESNYGDTALGWASASGYTGVVRELVAVGTNLNLKNNNDVTPLLLATIKNHIPAAQVLLAAGADINERGGDGETPVMRAVFLQLRGMVLTLLQHCPDLTLTNLNRKNVMQMATQRGDQEIKKMISEHSIRFCLHDNQLHVVGNVRYTGCKQVRCCHGNWTLTGVVLPSCGQSCRTVGSPAGVCRLARDCPTLVTEFSTANADTNTGSLAQFIRLYSCGFTSGEDLQVCCPTTSIPLIDAVDPRINT</sequence>
<keyword evidence="1" id="KW-0645">Protease</keyword>
<accession>A0AAE1NLV6</accession>
<gene>
    <name evidence="10" type="ORF">Pmani_035357</name>
</gene>
<dbReference type="InterPro" id="IPR038565">
    <property type="entry name" value="CLIP_sf"/>
</dbReference>
<dbReference type="EMBL" id="JAWZYT010005028">
    <property type="protein sequence ID" value="KAK4291833.1"/>
    <property type="molecule type" value="Genomic_DNA"/>
</dbReference>
<keyword evidence="4" id="KW-0378">Hydrolase</keyword>
<keyword evidence="11" id="KW-1185">Reference proteome</keyword>
<dbReference type="Gene3D" id="1.25.40.20">
    <property type="entry name" value="Ankyrin repeat-containing domain"/>
    <property type="match status" value="3"/>
</dbReference>
<feature type="repeat" description="ANK" evidence="8">
    <location>
        <begin position="210"/>
        <end position="242"/>
    </location>
</feature>
<evidence type="ECO:0000256" key="3">
    <source>
        <dbReference type="ARBA" id="ARBA00022737"/>
    </source>
</evidence>
<dbReference type="InterPro" id="IPR002110">
    <property type="entry name" value="Ankyrin_rpt"/>
</dbReference>
<reference evidence="10" key="1">
    <citation type="submission" date="2023-11" db="EMBL/GenBank/DDBJ databases">
        <title>Genome assemblies of two species of porcelain crab, Petrolisthes cinctipes and Petrolisthes manimaculis (Anomura: Porcellanidae).</title>
        <authorList>
            <person name="Angst P."/>
        </authorList>
    </citation>
    <scope>NUCLEOTIDE SEQUENCE</scope>
    <source>
        <strain evidence="10">PB745_02</strain>
        <tissue evidence="10">Gill</tissue>
    </source>
</reference>
<feature type="repeat" description="ANK" evidence="8">
    <location>
        <begin position="379"/>
        <end position="411"/>
    </location>
</feature>
<dbReference type="SUPFAM" id="SSF48403">
    <property type="entry name" value="Ankyrin repeat"/>
    <property type="match status" value="1"/>
</dbReference>